<dbReference type="InterPro" id="IPR039299">
    <property type="entry name" value="SEOA"/>
</dbReference>
<dbReference type="PANTHER" id="PTHR33232:SF9">
    <property type="entry name" value="PROTEIN SIEVE ELEMENT OCCLUSION B"/>
    <property type="match status" value="1"/>
</dbReference>
<dbReference type="GO" id="GO:0010088">
    <property type="term" value="P:phloem development"/>
    <property type="evidence" value="ECO:0007669"/>
    <property type="project" value="InterPro"/>
</dbReference>
<organism evidence="1">
    <name type="scientific">Sesamum angustifolium</name>
    <dbReference type="NCBI Taxonomy" id="2727405"/>
    <lineage>
        <taxon>Eukaryota</taxon>
        <taxon>Viridiplantae</taxon>
        <taxon>Streptophyta</taxon>
        <taxon>Embryophyta</taxon>
        <taxon>Tracheophyta</taxon>
        <taxon>Spermatophyta</taxon>
        <taxon>Magnoliopsida</taxon>
        <taxon>eudicotyledons</taxon>
        <taxon>Gunneridae</taxon>
        <taxon>Pentapetalae</taxon>
        <taxon>asterids</taxon>
        <taxon>lamiids</taxon>
        <taxon>Lamiales</taxon>
        <taxon>Pedaliaceae</taxon>
        <taxon>Sesamum</taxon>
    </lineage>
</organism>
<comment type="caution">
    <text evidence="1">The sequence shown here is derived from an EMBL/GenBank/DDBJ whole genome shotgun (WGS) entry which is preliminary data.</text>
</comment>
<reference evidence="1" key="2">
    <citation type="journal article" date="2024" name="Plant">
        <title>Genomic evolution and insights into agronomic trait innovations of Sesamum species.</title>
        <authorList>
            <person name="Miao H."/>
            <person name="Wang L."/>
            <person name="Qu L."/>
            <person name="Liu H."/>
            <person name="Sun Y."/>
            <person name="Le M."/>
            <person name="Wang Q."/>
            <person name="Wei S."/>
            <person name="Zheng Y."/>
            <person name="Lin W."/>
            <person name="Duan Y."/>
            <person name="Cao H."/>
            <person name="Xiong S."/>
            <person name="Wang X."/>
            <person name="Wei L."/>
            <person name="Li C."/>
            <person name="Ma Q."/>
            <person name="Ju M."/>
            <person name="Zhao R."/>
            <person name="Li G."/>
            <person name="Mu C."/>
            <person name="Tian Q."/>
            <person name="Mei H."/>
            <person name="Zhang T."/>
            <person name="Gao T."/>
            <person name="Zhang H."/>
        </authorList>
    </citation>
    <scope>NUCLEOTIDE SEQUENCE</scope>
    <source>
        <strain evidence="1">G01</strain>
    </source>
</reference>
<proteinExistence type="predicted"/>
<protein>
    <submittedName>
        <fullName evidence="1">Uncharacterized protein</fullName>
    </submittedName>
</protein>
<dbReference type="AlphaFoldDB" id="A0AAW2L4F4"/>
<dbReference type="EMBL" id="JACGWK010000015">
    <property type="protein sequence ID" value="KAL0314250.1"/>
    <property type="molecule type" value="Genomic_DNA"/>
</dbReference>
<sequence>MHETAAENHYEVVWVPILDPSNKITPDMEKILENSRTRMQWYSVNHPNKIDPLVIKLIREQFHYHDQPILVVLDPQGRVVNTNAIDMIWIWGNSGFLFHRPAKKLSGRMGFRGLS</sequence>
<reference evidence="1" key="1">
    <citation type="submission" date="2020-06" db="EMBL/GenBank/DDBJ databases">
        <authorList>
            <person name="Li T."/>
            <person name="Hu X."/>
            <person name="Zhang T."/>
            <person name="Song X."/>
            <person name="Zhang H."/>
            <person name="Dai N."/>
            <person name="Sheng W."/>
            <person name="Hou X."/>
            <person name="Wei L."/>
        </authorList>
    </citation>
    <scope>NUCLEOTIDE SEQUENCE</scope>
    <source>
        <strain evidence="1">G01</strain>
        <tissue evidence="1">Leaf</tissue>
    </source>
</reference>
<dbReference type="Gene3D" id="3.40.30.10">
    <property type="entry name" value="Glutaredoxin"/>
    <property type="match status" value="1"/>
</dbReference>
<dbReference type="PANTHER" id="PTHR33232">
    <property type="entry name" value="PROTEIN SIEVE ELEMENT OCCLUSION B-LIKE"/>
    <property type="match status" value="1"/>
</dbReference>
<evidence type="ECO:0000313" key="1">
    <source>
        <dbReference type="EMBL" id="KAL0314250.1"/>
    </source>
</evidence>
<name>A0AAW2L4F4_9LAMI</name>
<gene>
    <name evidence="1" type="ORF">Sangu_2269400</name>
</gene>
<accession>A0AAW2L4F4</accession>